<dbReference type="UniPathway" id="UPA00315">
    <property type="reaction ID" value="UER00080"/>
</dbReference>
<keyword evidence="6" id="KW-0554">One-carbon metabolism</keyword>
<comment type="caution">
    <text evidence="19">The sequence shown here is derived from an EMBL/GenBank/DDBJ whole genome shotgun (WGS) entry which is preliminary data.</text>
</comment>
<accession>A0A0F3N947</accession>
<dbReference type="NCBIfam" id="TIGR01034">
    <property type="entry name" value="metK"/>
    <property type="match status" value="1"/>
</dbReference>
<keyword evidence="7 19" id="KW-0808">Transferase</keyword>
<dbReference type="AlphaFoldDB" id="A0A0F3N947"/>
<proteinExistence type="inferred from homology"/>
<dbReference type="PANTHER" id="PTHR11964">
    <property type="entry name" value="S-ADENOSYLMETHIONINE SYNTHETASE"/>
    <property type="match status" value="1"/>
</dbReference>
<evidence type="ECO:0000256" key="10">
    <source>
        <dbReference type="ARBA" id="ARBA00022840"/>
    </source>
</evidence>
<dbReference type="GO" id="GO:0046872">
    <property type="term" value="F:metal ion binding"/>
    <property type="evidence" value="ECO:0007669"/>
    <property type="project" value="UniProtKB-KW"/>
</dbReference>
<keyword evidence="11 14" id="KW-0460">Magnesium</keyword>
<keyword evidence="8 14" id="KW-0479">Metal-binding</keyword>
<evidence type="ECO:0000256" key="6">
    <source>
        <dbReference type="ARBA" id="ARBA00022563"/>
    </source>
</evidence>
<evidence type="ECO:0000256" key="13">
    <source>
        <dbReference type="NCBIfam" id="TIGR01034"/>
    </source>
</evidence>
<dbReference type="EC" id="2.5.1.6" evidence="5 13"/>
<reference evidence="19 20" key="1">
    <citation type="submission" date="2015-02" db="EMBL/GenBank/DDBJ databases">
        <title>Genome Sequencing of Rickettsiales.</title>
        <authorList>
            <person name="Daugherty S.C."/>
            <person name="Su Q."/>
            <person name="Abolude K."/>
            <person name="Beier-Sexton M."/>
            <person name="Carlyon J.A."/>
            <person name="Carter R."/>
            <person name="Day N.P."/>
            <person name="Dumler S.J."/>
            <person name="Dyachenko V."/>
            <person name="Godinez A."/>
            <person name="Kurtti T.J."/>
            <person name="Lichay M."/>
            <person name="Mullins K.E."/>
            <person name="Ott S."/>
            <person name="Pappas-Brown V."/>
            <person name="Paris D.H."/>
            <person name="Patel P."/>
            <person name="Richards A.L."/>
            <person name="Sadzewicz L."/>
            <person name="Sears K."/>
            <person name="Seidman D."/>
            <person name="Sengamalay N."/>
            <person name="Stenos J."/>
            <person name="Tallon L.J."/>
            <person name="Vincent G."/>
            <person name="Fraser C.M."/>
            <person name="Munderloh U."/>
            <person name="Dunning-Hotopp J.C."/>
        </authorList>
    </citation>
    <scope>NUCLEOTIDE SEQUENCE [LARGE SCALE GENOMIC DNA]</scope>
    <source>
        <strain evidence="19 20">ApMUC09</strain>
    </source>
</reference>
<dbReference type="SUPFAM" id="SSF55973">
    <property type="entry name" value="S-adenosylmethionine synthetase"/>
    <property type="match status" value="3"/>
</dbReference>
<comment type="cofactor">
    <cofactor evidence="2">
        <name>K(+)</name>
        <dbReference type="ChEBI" id="CHEBI:29103"/>
    </cofactor>
</comment>
<comment type="subunit">
    <text evidence="14">Homotetramer.</text>
</comment>
<dbReference type="GO" id="GO:0005524">
    <property type="term" value="F:ATP binding"/>
    <property type="evidence" value="ECO:0007669"/>
    <property type="project" value="UniProtKB-KW"/>
</dbReference>
<dbReference type="GO" id="GO:0006730">
    <property type="term" value="P:one-carbon metabolic process"/>
    <property type="evidence" value="ECO:0007669"/>
    <property type="project" value="UniProtKB-KW"/>
</dbReference>
<dbReference type="CDD" id="cd18079">
    <property type="entry name" value="S-AdoMet_synt"/>
    <property type="match status" value="1"/>
</dbReference>
<dbReference type="PATRIC" id="fig|1359152.3.peg.1314"/>
<dbReference type="GO" id="GO:0004478">
    <property type="term" value="F:methionine adenosyltransferase activity"/>
    <property type="evidence" value="ECO:0007669"/>
    <property type="project" value="UniProtKB-UniRule"/>
</dbReference>
<feature type="domain" description="S-adenosylmethionine synthetase C-terminal" evidence="18">
    <location>
        <begin position="238"/>
        <end position="378"/>
    </location>
</feature>
<evidence type="ECO:0000313" key="20">
    <source>
        <dbReference type="Proteomes" id="UP000033441"/>
    </source>
</evidence>
<comment type="cofactor">
    <cofactor evidence="1">
        <name>Mg(2+)</name>
        <dbReference type="ChEBI" id="CHEBI:18420"/>
    </cofactor>
</comment>
<keyword evidence="12 14" id="KW-0630">Potassium</keyword>
<dbReference type="InterPro" id="IPR022631">
    <property type="entry name" value="ADOMET_SYNTHASE_CS"/>
</dbReference>
<dbReference type="InterPro" id="IPR022628">
    <property type="entry name" value="S-AdoMet_synt_N"/>
</dbReference>
<evidence type="ECO:0000256" key="2">
    <source>
        <dbReference type="ARBA" id="ARBA00001958"/>
    </source>
</evidence>
<dbReference type="PROSITE" id="PS00377">
    <property type="entry name" value="ADOMET_SYNTHASE_2"/>
    <property type="match status" value="1"/>
</dbReference>
<organism evidence="19 20">
    <name type="scientific">Anaplasma phagocytophilum str. ApMUC09</name>
    <dbReference type="NCBI Taxonomy" id="1359152"/>
    <lineage>
        <taxon>Bacteria</taxon>
        <taxon>Pseudomonadati</taxon>
        <taxon>Pseudomonadota</taxon>
        <taxon>Alphaproteobacteria</taxon>
        <taxon>Rickettsiales</taxon>
        <taxon>Anaplasmataceae</taxon>
        <taxon>Anaplasma</taxon>
        <taxon>phagocytophilum group</taxon>
    </lineage>
</organism>
<evidence type="ECO:0000256" key="15">
    <source>
        <dbReference type="RuleBase" id="RU004462"/>
    </source>
</evidence>
<dbReference type="Pfam" id="PF02773">
    <property type="entry name" value="S-AdoMet_synt_C"/>
    <property type="match status" value="1"/>
</dbReference>
<name>A0A0F3N947_ANAPH</name>
<evidence type="ECO:0000256" key="11">
    <source>
        <dbReference type="ARBA" id="ARBA00022842"/>
    </source>
</evidence>
<evidence type="ECO:0000256" key="3">
    <source>
        <dbReference type="ARBA" id="ARBA00005224"/>
    </source>
</evidence>
<evidence type="ECO:0000256" key="14">
    <source>
        <dbReference type="RuleBase" id="RU000542"/>
    </source>
</evidence>
<evidence type="ECO:0000256" key="12">
    <source>
        <dbReference type="ARBA" id="ARBA00022958"/>
    </source>
</evidence>
<dbReference type="InterPro" id="IPR002133">
    <property type="entry name" value="S-AdoMet_synthetase"/>
</dbReference>
<keyword evidence="9" id="KW-0547">Nucleotide-binding</keyword>
<dbReference type="PROSITE" id="PS00376">
    <property type="entry name" value="ADOMET_SYNTHASE_1"/>
    <property type="match status" value="1"/>
</dbReference>
<dbReference type="GO" id="GO:0005737">
    <property type="term" value="C:cytoplasm"/>
    <property type="evidence" value="ECO:0007669"/>
    <property type="project" value="UniProtKB-SubCell"/>
</dbReference>
<evidence type="ECO:0000259" key="17">
    <source>
        <dbReference type="Pfam" id="PF02772"/>
    </source>
</evidence>
<sequence length="392" mass="43661">MFHLDRYYNSYFITSESVAHGHPDKVADRISDDILDYFMSINPEAHVAVEALVTRDNVIIAGEVSGVIVEEEEVDGVVRKTLREIGYEKEGFHWREVKVRIMLQEQSHDIMLGVNRGRKKKGAGDQGVMYGYAINETESYMPSPIFYSHRVLKNLSDAVKQGSITGIGPDAKTEITLQYVDHKPVKVLRAVLSVQHDESRTQQDVRDLVYPYFVSSIPEGWMCKEENFLVNPTGRFVVGGPVGDTGITGRKIMVDTYGGHIPHGGGAFSGKDPSKVDRSAAYMARYIAKNVVHAGLASECLVQMSYAIGVPAPLTFAINTFGTSVVDVKEIERCILSNIDLSVSGICEKLSLYEQIYSPTSCYGHFGRTHENSFSWEKLDLSLILNREFSCN</sequence>
<gene>
    <name evidence="19" type="ORF">APHMUC_1254</name>
</gene>
<evidence type="ECO:0000256" key="4">
    <source>
        <dbReference type="ARBA" id="ARBA00009685"/>
    </source>
</evidence>
<evidence type="ECO:0000256" key="8">
    <source>
        <dbReference type="ARBA" id="ARBA00022723"/>
    </source>
</evidence>
<dbReference type="InterPro" id="IPR022630">
    <property type="entry name" value="S-AdoMet_synt_C"/>
</dbReference>
<feature type="domain" description="S-adenosylmethionine synthetase N-terminal" evidence="16">
    <location>
        <begin position="11"/>
        <end position="107"/>
    </location>
</feature>
<feature type="domain" description="S-adenosylmethionine synthetase central" evidence="17">
    <location>
        <begin position="121"/>
        <end position="236"/>
    </location>
</feature>
<keyword evidence="10" id="KW-0067">ATP-binding</keyword>
<comment type="similarity">
    <text evidence="4 15">Belongs to the AdoMet synthase family.</text>
</comment>
<evidence type="ECO:0000256" key="1">
    <source>
        <dbReference type="ARBA" id="ARBA00001946"/>
    </source>
</evidence>
<dbReference type="Pfam" id="PF02772">
    <property type="entry name" value="S-AdoMet_synt_M"/>
    <property type="match status" value="1"/>
</dbReference>
<dbReference type="InterPro" id="IPR022636">
    <property type="entry name" value="S-AdoMet_synthetase_sfam"/>
</dbReference>
<dbReference type="Proteomes" id="UP000033441">
    <property type="component" value="Unassembled WGS sequence"/>
</dbReference>
<protein>
    <recommendedName>
        <fullName evidence="5 13">Methionine adenosyltransferase</fullName>
        <ecNumber evidence="5 13">2.5.1.6</ecNumber>
    </recommendedName>
</protein>
<dbReference type="PIRSF" id="PIRSF000497">
    <property type="entry name" value="MAT"/>
    <property type="match status" value="1"/>
</dbReference>
<evidence type="ECO:0000256" key="9">
    <source>
        <dbReference type="ARBA" id="ARBA00022741"/>
    </source>
</evidence>
<dbReference type="InterPro" id="IPR022629">
    <property type="entry name" value="S-AdoMet_synt_central"/>
</dbReference>
<evidence type="ECO:0000259" key="16">
    <source>
        <dbReference type="Pfam" id="PF00438"/>
    </source>
</evidence>
<dbReference type="GO" id="GO:0006556">
    <property type="term" value="P:S-adenosylmethionine biosynthetic process"/>
    <property type="evidence" value="ECO:0007669"/>
    <property type="project" value="UniProtKB-UniRule"/>
</dbReference>
<evidence type="ECO:0000313" key="19">
    <source>
        <dbReference type="EMBL" id="KJV64217.1"/>
    </source>
</evidence>
<evidence type="ECO:0000256" key="5">
    <source>
        <dbReference type="ARBA" id="ARBA00012828"/>
    </source>
</evidence>
<comment type="subcellular location">
    <subcellularLocation>
        <location evidence="14">Cytoplasm</location>
    </subcellularLocation>
</comment>
<dbReference type="EMBL" id="LANV01000001">
    <property type="protein sequence ID" value="KJV64217.1"/>
    <property type="molecule type" value="Genomic_DNA"/>
</dbReference>
<evidence type="ECO:0000259" key="18">
    <source>
        <dbReference type="Pfam" id="PF02773"/>
    </source>
</evidence>
<dbReference type="Pfam" id="PF00438">
    <property type="entry name" value="S-AdoMet_synt_N"/>
    <property type="match status" value="1"/>
</dbReference>
<dbReference type="Gene3D" id="3.30.300.10">
    <property type="match status" value="3"/>
</dbReference>
<comment type="pathway">
    <text evidence="3">Amino-acid biosynthesis; S-adenosyl-L-methionine biosynthesis; S-adenosyl-L-methionine from L-methionine: step 1/1.</text>
</comment>
<evidence type="ECO:0000256" key="7">
    <source>
        <dbReference type="ARBA" id="ARBA00022679"/>
    </source>
</evidence>